<dbReference type="Pfam" id="PF00041">
    <property type="entry name" value="fn3"/>
    <property type="match status" value="1"/>
</dbReference>
<accession>J9DSZ0</accession>
<feature type="domain" description="Fibronectin type-III" evidence="2">
    <location>
        <begin position="33"/>
        <end position="126"/>
    </location>
</feature>
<evidence type="ECO:0000313" key="3">
    <source>
        <dbReference type="EMBL" id="EJW72746.1"/>
    </source>
</evidence>
<sequence length="281" mass="31614">FRVRAVNKEGESDPLATIGDGFLTKNPYDVPGKVDKPELLDWDKDHVDLQWKAPDDGGTPIEAYTLEIKDKHGKWTETMRTSGSETSARVGNLKEGEEYQFRIIAKNKAGYGEPSYPSDHIIVKPKHLAPYIHREDVEDITVKVGQPLRFIIHIDGEPPPKVIWSCDGKPLDSNTVVENEDYITKFTVTKAIRKQSGFYTIMAVNESGSDSVKFEIKIKGKPGKPEGPVEVSDIFEDRVTLNWQPPEDDGGEPIDHYELERMDTKDGIWVPCGKSKNTSFE</sequence>
<feature type="non-terminal residue" evidence="3">
    <location>
        <position position="1"/>
    </location>
</feature>
<dbReference type="SUPFAM" id="SSF49265">
    <property type="entry name" value="Fibronectin type III"/>
    <property type="match status" value="2"/>
</dbReference>
<dbReference type="AlphaFoldDB" id="J9DSZ0"/>
<dbReference type="InterPro" id="IPR036179">
    <property type="entry name" value="Ig-like_dom_sf"/>
</dbReference>
<dbReference type="GO" id="GO:0045214">
    <property type="term" value="P:sarcomere organization"/>
    <property type="evidence" value="ECO:0007669"/>
    <property type="project" value="TreeGrafter"/>
</dbReference>
<dbReference type="InterPro" id="IPR050964">
    <property type="entry name" value="Striated_Muscle_Regulatory"/>
</dbReference>
<dbReference type="InterPro" id="IPR013783">
    <property type="entry name" value="Ig-like_fold"/>
</dbReference>
<dbReference type="EMBL" id="ADBV01015475">
    <property type="protein sequence ID" value="EJW72746.1"/>
    <property type="molecule type" value="Genomic_DNA"/>
</dbReference>
<reference evidence="4" key="1">
    <citation type="submission" date="2012-08" db="EMBL/GenBank/DDBJ databases">
        <title>The Genome Sequence of Wuchereria bancrofti.</title>
        <authorList>
            <person name="Nutman T.B."/>
            <person name="Fink D.L."/>
            <person name="Russ C."/>
            <person name="Young S."/>
            <person name="Zeng Q."/>
            <person name="Koehrsen M."/>
            <person name="Alvarado L."/>
            <person name="Berlin A."/>
            <person name="Chapman S.B."/>
            <person name="Chen Z."/>
            <person name="Freedman E."/>
            <person name="Gellesch M."/>
            <person name="Goldberg J."/>
            <person name="Griggs A."/>
            <person name="Gujja S."/>
            <person name="Heilman E.R."/>
            <person name="Heiman D."/>
            <person name="Hepburn T."/>
            <person name="Howarth C."/>
            <person name="Jen D."/>
            <person name="Larson L."/>
            <person name="Lewis B."/>
            <person name="Mehta T."/>
            <person name="Park D."/>
            <person name="Pearson M."/>
            <person name="Roberts A."/>
            <person name="Saif S."/>
            <person name="Shea T."/>
            <person name="Shenoy N."/>
            <person name="Sisk P."/>
            <person name="Stolte C."/>
            <person name="Sykes S."/>
            <person name="Walk T."/>
            <person name="White J."/>
            <person name="Yandava C."/>
            <person name="Haas B."/>
            <person name="Henn M.R."/>
            <person name="Nusbaum C."/>
            <person name="Birren B."/>
        </authorList>
    </citation>
    <scope>NUCLEOTIDE SEQUENCE [LARGE SCALE GENOMIC DNA]</scope>
    <source>
        <strain evidence="4">NA</strain>
    </source>
</reference>
<name>J9DSZ0_WUCBA</name>
<dbReference type="FunFam" id="2.60.40.10:FF:000051">
    <property type="entry name" value="Uncharacterized protein, isoform J"/>
    <property type="match status" value="1"/>
</dbReference>
<dbReference type="PANTHER" id="PTHR13817">
    <property type="entry name" value="TITIN"/>
    <property type="match status" value="1"/>
</dbReference>
<dbReference type="Proteomes" id="UP000004810">
    <property type="component" value="Unassembled WGS sequence"/>
</dbReference>
<dbReference type="Pfam" id="PF07679">
    <property type="entry name" value="I-set"/>
    <property type="match status" value="1"/>
</dbReference>
<dbReference type="GO" id="GO:0031430">
    <property type="term" value="C:M band"/>
    <property type="evidence" value="ECO:0007669"/>
    <property type="project" value="TreeGrafter"/>
</dbReference>
<evidence type="ECO:0000256" key="1">
    <source>
        <dbReference type="ARBA" id="ARBA00022737"/>
    </source>
</evidence>
<evidence type="ECO:0000313" key="4">
    <source>
        <dbReference type="Proteomes" id="UP000004810"/>
    </source>
</evidence>
<dbReference type="PRINTS" id="PR00014">
    <property type="entry name" value="FNTYPEIII"/>
</dbReference>
<evidence type="ECO:0000259" key="2">
    <source>
        <dbReference type="PROSITE" id="PS50853"/>
    </source>
</evidence>
<dbReference type="CDD" id="cd00063">
    <property type="entry name" value="FN3"/>
    <property type="match status" value="2"/>
</dbReference>
<dbReference type="Gene3D" id="2.60.40.10">
    <property type="entry name" value="Immunoglobulins"/>
    <property type="match status" value="3"/>
</dbReference>
<comment type="caution">
    <text evidence="3">The sequence shown here is derived from an EMBL/GenBank/DDBJ whole genome shotgun (WGS) entry which is preliminary data.</text>
</comment>
<dbReference type="PANTHER" id="PTHR13817:SF151">
    <property type="entry name" value="TITIN"/>
    <property type="match status" value="1"/>
</dbReference>
<dbReference type="InterPro" id="IPR013098">
    <property type="entry name" value="Ig_I-set"/>
</dbReference>
<dbReference type="PROSITE" id="PS50853">
    <property type="entry name" value="FN3"/>
    <property type="match status" value="2"/>
</dbReference>
<protein>
    <recommendedName>
        <fullName evidence="2">Fibronectin type-III domain-containing protein</fullName>
    </recommendedName>
</protein>
<gene>
    <name evidence="3" type="ORF">WUBG_16347</name>
</gene>
<feature type="domain" description="Fibronectin type-III" evidence="2">
    <location>
        <begin position="225"/>
        <end position="281"/>
    </location>
</feature>
<dbReference type="InterPro" id="IPR003961">
    <property type="entry name" value="FN3_dom"/>
</dbReference>
<feature type="non-terminal residue" evidence="3">
    <location>
        <position position="281"/>
    </location>
</feature>
<dbReference type="InterPro" id="IPR036116">
    <property type="entry name" value="FN3_sf"/>
</dbReference>
<organism evidence="3 4">
    <name type="scientific">Wuchereria bancrofti</name>
    <dbReference type="NCBI Taxonomy" id="6293"/>
    <lineage>
        <taxon>Eukaryota</taxon>
        <taxon>Metazoa</taxon>
        <taxon>Ecdysozoa</taxon>
        <taxon>Nematoda</taxon>
        <taxon>Chromadorea</taxon>
        <taxon>Rhabditida</taxon>
        <taxon>Spirurina</taxon>
        <taxon>Spiruromorpha</taxon>
        <taxon>Filarioidea</taxon>
        <taxon>Onchocercidae</taxon>
        <taxon>Wuchereria</taxon>
    </lineage>
</organism>
<dbReference type="SMART" id="SM00060">
    <property type="entry name" value="FN3"/>
    <property type="match status" value="2"/>
</dbReference>
<dbReference type="SUPFAM" id="SSF48726">
    <property type="entry name" value="Immunoglobulin"/>
    <property type="match status" value="1"/>
</dbReference>
<proteinExistence type="predicted"/>
<dbReference type="FunFam" id="2.60.40.10:FF:000056">
    <property type="entry name" value="twitchin isoform X4"/>
    <property type="match status" value="1"/>
</dbReference>
<keyword evidence="1" id="KW-0677">Repeat</keyword>